<dbReference type="RefSeq" id="WP_378290088.1">
    <property type="nucleotide sequence ID" value="NZ_JBHULE010000008.1"/>
</dbReference>
<dbReference type="Proteomes" id="UP001597319">
    <property type="component" value="Unassembled WGS sequence"/>
</dbReference>
<evidence type="ECO:0000313" key="1">
    <source>
        <dbReference type="EMBL" id="MFD2561934.1"/>
    </source>
</evidence>
<proteinExistence type="predicted"/>
<organism evidence="1 2">
    <name type="scientific">Aquimarina rubra</name>
    <dbReference type="NCBI Taxonomy" id="1920033"/>
    <lineage>
        <taxon>Bacteria</taxon>
        <taxon>Pseudomonadati</taxon>
        <taxon>Bacteroidota</taxon>
        <taxon>Flavobacteriia</taxon>
        <taxon>Flavobacteriales</taxon>
        <taxon>Flavobacteriaceae</taxon>
        <taxon>Aquimarina</taxon>
    </lineage>
</organism>
<name>A0ABW5LCR3_9FLAO</name>
<accession>A0ABW5LCR3</accession>
<evidence type="ECO:0000313" key="2">
    <source>
        <dbReference type="Proteomes" id="UP001597319"/>
    </source>
</evidence>
<reference evidence="2" key="1">
    <citation type="journal article" date="2019" name="Int. J. Syst. Evol. Microbiol.">
        <title>The Global Catalogue of Microorganisms (GCM) 10K type strain sequencing project: providing services to taxonomists for standard genome sequencing and annotation.</title>
        <authorList>
            <consortium name="The Broad Institute Genomics Platform"/>
            <consortium name="The Broad Institute Genome Sequencing Center for Infectious Disease"/>
            <person name="Wu L."/>
            <person name="Ma J."/>
        </authorList>
    </citation>
    <scope>NUCLEOTIDE SEQUENCE [LARGE SCALE GENOMIC DNA]</scope>
    <source>
        <strain evidence="2">KCTC 52274</strain>
    </source>
</reference>
<keyword evidence="2" id="KW-1185">Reference proteome</keyword>
<dbReference type="PROSITE" id="PS51257">
    <property type="entry name" value="PROKAR_LIPOPROTEIN"/>
    <property type="match status" value="1"/>
</dbReference>
<sequence>MRCFLISVLFVSIFGCKVTTVENFTKSEVKAEYKVQNPYFSNQEIDYVYKADITVYGNEFSGILILKKITPQKHRMVFTSQFGSTFFDIEFEKETHKINSIIEQLDRKIILNTLIRDFSLLVKETAIVAERYYNDQYNVLENQKDKRSNYYFYNQLDQKLDRIVHASKRKEKFIIIFNDISGDQIAKNIQIDHKNIKLTIELNLLKK</sequence>
<comment type="caution">
    <text evidence="1">The sequence shown here is derived from an EMBL/GenBank/DDBJ whole genome shotgun (WGS) entry which is preliminary data.</text>
</comment>
<protein>
    <recommendedName>
        <fullName evidence="3">DUF4369 domain-containing protein</fullName>
    </recommendedName>
</protein>
<evidence type="ECO:0008006" key="3">
    <source>
        <dbReference type="Google" id="ProtNLM"/>
    </source>
</evidence>
<dbReference type="EMBL" id="JBHULE010000008">
    <property type="protein sequence ID" value="MFD2561934.1"/>
    <property type="molecule type" value="Genomic_DNA"/>
</dbReference>
<gene>
    <name evidence="1" type="ORF">ACFSR1_04570</name>
</gene>